<dbReference type="Gene3D" id="1.20.120.1770">
    <property type="match status" value="1"/>
</dbReference>
<dbReference type="PROSITE" id="PS50939">
    <property type="entry name" value="CYTOCHROME_B561"/>
    <property type="match status" value="1"/>
</dbReference>
<dbReference type="CDD" id="cd08554">
    <property type="entry name" value="Cyt_b561"/>
    <property type="match status" value="1"/>
</dbReference>
<evidence type="ECO:0000256" key="1">
    <source>
        <dbReference type="ARBA" id="ARBA00001970"/>
    </source>
</evidence>
<dbReference type="PANTHER" id="PTHR10106:SF50">
    <property type="entry name" value="CYTOCHROME B561 DOMAIN-CONTAINING PROTEIN"/>
    <property type="match status" value="1"/>
</dbReference>
<evidence type="ECO:0000256" key="2">
    <source>
        <dbReference type="ARBA" id="ARBA00004141"/>
    </source>
</evidence>
<dbReference type="Pfam" id="PF03188">
    <property type="entry name" value="Cytochrom_B561"/>
    <property type="match status" value="1"/>
</dbReference>
<dbReference type="GO" id="GO:0016491">
    <property type="term" value="F:oxidoreductase activity"/>
    <property type="evidence" value="ECO:0007669"/>
    <property type="project" value="InterPro"/>
</dbReference>
<dbReference type="InterPro" id="IPR006593">
    <property type="entry name" value="Cyt_b561/ferric_Rdtase_TM"/>
</dbReference>
<keyword evidence="4" id="KW-0349">Heme</keyword>
<comment type="subcellular location">
    <subcellularLocation>
        <location evidence="2">Membrane</location>
        <topology evidence="2">Multi-pass membrane protein</topology>
    </subcellularLocation>
</comment>
<dbReference type="InterPro" id="IPR043205">
    <property type="entry name" value="CYB561/CYBRD1-like"/>
</dbReference>
<feature type="transmembrane region" description="Helical" evidence="11">
    <location>
        <begin position="62"/>
        <end position="85"/>
    </location>
</feature>
<keyword evidence="9" id="KW-0408">Iron</keyword>
<evidence type="ECO:0000256" key="8">
    <source>
        <dbReference type="ARBA" id="ARBA00022989"/>
    </source>
</evidence>
<keyword evidence="3" id="KW-0813">Transport</keyword>
<gene>
    <name evidence="13" type="ORF">CBOVIS_LOCUS89</name>
</gene>
<dbReference type="GO" id="GO:0046872">
    <property type="term" value="F:metal ion binding"/>
    <property type="evidence" value="ECO:0007669"/>
    <property type="project" value="UniProtKB-KW"/>
</dbReference>
<keyword evidence="7" id="KW-0249">Electron transport</keyword>
<evidence type="ECO:0000256" key="9">
    <source>
        <dbReference type="ARBA" id="ARBA00023004"/>
    </source>
</evidence>
<evidence type="ECO:0000256" key="7">
    <source>
        <dbReference type="ARBA" id="ARBA00022982"/>
    </source>
</evidence>
<organism evidence="13 14">
    <name type="scientific">Caenorhabditis bovis</name>
    <dbReference type="NCBI Taxonomy" id="2654633"/>
    <lineage>
        <taxon>Eukaryota</taxon>
        <taxon>Metazoa</taxon>
        <taxon>Ecdysozoa</taxon>
        <taxon>Nematoda</taxon>
        <taxon>Chromadorea</taxon>
        <taxon>Rhabditida</taxon>
        <taxon>Rhabditina</taxon>
        <taxon>Rhabditomorpha</taxon>
        <taxon>Rhabditoidea</taxon>
        <taxon>Rhabditidae</taxon>
        <taxon>Peloderinae</taxon>
        <taxon>Caenorhabditis</taxon>
    </lineage>
</organism>
<dbReference type="AlphaFoldDB" id="A0A8S1E433"/>
<dbReference type="Proteomes" id="UP000494206">
    <property type="component" value="Unassembled WGS sequence"/>
</dbReference>
<evidence type="ECO:0000256" key="11">
    <source>
        <dbReference type="SAM" id="Phobius"/>
    </source>
</evidence>
<protein>
    <recommendedName>
        <fullName evidence="12">Cytochrome b561 domain-containing protein</fullName>
    </recommendedName>
</protein>
<evidence type="ECO:0000256" key="6">
    <source>
        <dbReference type="ARBA" id="ARBA00022723"/>
    </source>
</evidence>
<evidence type="ECO:0000313" key="13">
    <source>
        <dbReference type="EMBL" id="CAB3396558.1"/>
    </source>
</evidence>
<dbReference type="GO" id="GO:0016020">
    <property type="term" value="C:membrane"/>
    <property type="evidence" value="ECO:0007669"/>
    <property type="project" value="UniProtKB-SubCell"/>
</dbReference>
<dbReference type="OrthoDB" id="907479at2759"/>
<feature type="domain" description="Cytochrome b561" evidence="12">
    <location>
        <begin position="23"/>
        <end position="233"/>
    </location>
</feature>
<feature type="transmembrane region" description="Helical" evidence="11">
    <location>
        <begin position="169"/>
        <end position="190"/>
    </location>
</feature>
<dbReference type="SMART" id="SM00665">
    <property type="entry name" value="B561"/>
    <property type="match status" value="1"/>
</dbReference>
<keyword evidence="14" id="KW-1185">Reference proteome</keyword>
<dbReference type="PANTHER" id="PTHR10106">
    <property type="entry name" value="CYTOCHROME B561-RELATED"/>
    <property type="match status" value="1"/>
</dbReference>
<feature type="transmembrane region" description="Helical" evidence="11">
    <location>
        <begin position="130"/>
        <end position="157"/>
    </location>
</feature>
<comment type="cofactor">
    <cofactor evidence="1">
        <name>heme b</name>
        <dbReference type="ChEBI" id="CHEBI:60344"/>
    </cofactor>
</comment>
<evidence type="ECO:0000256" key="5">
    <source>
        <dbReference type="ARBA" id="ARBA00022692"/>
    </source>
</evidence>
<reference evidence="13 14" key="1">
    <citation type="submission" date="2020-04" db="EMBL/GenBank/DDBJ databases">
        <authorList>
            <person name="Laetsch R D."/>
            <person name="Stevens L."/>
            <person name="Kumar S."/>
            <person name="Blaxter L. M."/>
        </authorList>
    </citation>
    <scope>NUCLEOTIDE SEQUENCE [LARGE SCALE GENOMIC DNA]</scope>
</reference>
<evidence type="ECO:0000256" key="10">
    <source>
        <dbReference type="ARBA" id="ARBA00023136"/>
    </source>
</evidence>
<accession>A0A8S1E433</accession>
<evidence type="ECO:0000313" key="14">
    <source>
        <dbReference type="Proteomes" id="UP000494206"/>
    </source>
</evidence>
<keyword evidence="8 11" id="KW-1133">Transmembrane helix</keyword>
<comment type="caution">
    <text evidence="13">The sequence shown here is derived from an EMBL/GenBank/DDBJ whole genome shotgun (WGS) entry which is preliminary data.</text>
</comment>
<keyword evidence="6" id="KW-0479">Metal-binding</keyword>
<feature type="transmembrane region" description="Helical" evidence="11">
    <location>
        <begin position="20"/>
        <end position="42"/>
    </location>
</feature>
<keyword evidence="5 11" id="KW-0812">Transmembrane</keyword>
<sequence>MPPNLYESRSKSSNTYFEVILAVTHFFGFITILLNGFFFNSFENGLAWPTKNRECKGKGDMLHGFLMILAFIFFQGEALLCYRVYRYNAKIISKLIHTFLHGAAIGLGLTSLVVIIINNNIDKEKHFSTVHSWIGVIILLVYNIQFVFGFLTFLFPCTPGSYRARLIPLHRAVGASCMILACIQCTIGHVQRISWHGPDCYMNLSCPNRLEYVLSFAILTMILYTLLVIGLIVPQNWKRVKTPDELK</sequence>
<name>A0A8S1E433_9PELO</name>
<evidence type="ECO:0000259" key="12">
    <source>
        <dbReference type="PROSITE" id="PS50939"/>
    </source>
</evidence>
<feature type="transmembrane region" description="Helical" evidence="11">
    <location>
        <begin position="97"/>
        <end position="118"/>
    </location>
</feature>
<keyword evidence="10 11" id="KW-0472">Membrane</keyword>
<evidence type="ECO:0000256" key="3">
    <source>
        <dbReference type="ARBA" id="ARBA00022448"/>
    </source>
</evidence>
<dbReference type="EMBL" id="CADEPM010000001">
    <property type="protein sequence ID" value="CAB3396558.1"/>
    <property type="molecule type" value="Genomic_DNA"/>
</dbReference>
<feature type="transmembrane region" description="Helical" evidence="11">
    <location>
        <begin position="210"/>
        <end position="233"/>
    </location>
</feature>
<proteinExistence type="predicted"/>
<evidence type="ECO:0000256" key="4">
    <source>
        <dbReference type="ARBA" id="ARBA00022617"/>
    </source>
</evidence>